<dbReference type="OrthoDB" id="10419445at2759"/>
<sequence>MVDPTPVEFRQLAIEIAGRANKIDQYFPYWYSVGIFTPDRKIAEATENSGDLNIATLLFTKLEMYEHVVSLLVRRRQFYKLVRIYKEGRVSSQRMKNIFLDNPLKHIGDALIEHGGHSLADLSIALVSMGKHDDLVTFLMKDPSKELSTKLESDFENVSVWKSVAAFTTNIKLQAKILSATVIAEAKYEEHLSEKAAYDFYS</sequence>
<evidence type="ECO:0000313" key="1">
    <source>
        <dbReference type="EMBL" id="CBY14395.1"/>
    </source>
</evidence>
<dbReference type="InParanoid" id="E4XXK1"/>
<dbReference type="AlphaFoldDB" id="E4XXK1"/>
<reference evidence="1 2" key="1">
    <citation type="journal article" date="2010" name="Science">
        <title>Plasticity of animal genome architecture unmasked by rapid evolution of a pelagic tunicate.</title>
        <authorList>
            <person name="Denoeud F."/>
            <person name="Henriet S."/>
            <person name="Mungpakdee S."/>
            <person name="Aury J.M."/>
            <person name="Da Silva C."/>
            <person name="Brinkmann H."/>
            <person name="Mikhaleva J."/>
            <person name="Olsen L.C."/>
            <person name="Jubin C."/>
            <person name="Canestro C."/>
            <person name="Bouquet J.M."/>
            <person name="Danks G."/>
            <person name="Poulain J."/>
            <person name="Campsteijn C."/>
            <person name="Adamski M."/>
            <person name="Cross I."/>
            <person name="Yadetie F."/>
            <person name="Muffato M."/>
            <person name="Louis A."/>
            <person name="Butcher S."/>
            <person name="Tsagkogeorga G."/>
            <person name="Konrad A."/>
            <person name="Singh S."/>
            <person name="Jensen M.F."/>
            <person name="Cong E.H."/>
            <person name="Eikeseth-Otteraa H."/>
            <person name="Noel B."/>
            <person name="Anthouard V."/>
            <person name="Porcel B.M."/>
            <person name="Kachouri-Lafond R."/>
            <person name="Nishino A."/>
            <person name="Ugolini M."/>
            <person name="Chourrout P."/>
            <person name="Nishida H."/>
            <person name="Aasland R."/>
            <person name="Huzurbazar S."/>
            <person name="Westhof E."/>
            <person name="Delsuc F."/>
            <person name="Lehrach H."/>
            <person name="Reinhardt R."/>
            <person name="Weissenbach J."/>
            <person name="Roy S.W."/>
            <person name="Artiguenave F."/>
            <person name="Postlethwait J.H."/>
            <person name="Manak J.R."/>
            <person name="Thompson E.M."/>
            <person name="Jaillon O."/>
            <person name="Du Pasquier L."/>
            <person name="Boudinot P."/>
            <person name="Liberles D.A."/>
            <person name="Volff J.N."/>
            <person name="Philippe H."/>
            <person name="Lenhard B."/>
            <person name="Roest Crollius H."/>
            <person name="Wincker P."/>
            <person name="Chourrout D."/>
        </authorList>
    </citation>
    <scope>NUCLEOTIDE SEQUENCE [LARGE SCALE GENOMIC DNA]</scope>
</reference>
<protein>
    <recommendedName>
        <fullName evidence="3">Vps16 C-terminal domain-containing protein</fullName>
    </recommendedName>
</protein>
<evidence type="ECO:0000313" key="2">
    <source>
        <dbReference type="Proteomes" id="UP000001307"/>
    </source>
</evidence>
<dbReference type="Proteomes" id="UP000001307">
    <property type="component" value="Unassembled WGS sequence"/>
</dbReference>
<evidence type="ECO:0008006" key="3">
    <source>
        <dbReference type="Google" id="ProtNLM"/>
    </source>
</evidence>
<gene>
    <name evidence="1" type="ORF">GSOID_T00007391001</name>
</gene>
<accession>E4XXK1</accession>
<name>E4XXK1_OIKDI</name>
<proteinExistence type="predicted"/>
<keyword evidence="2" id="KW-1185">Reference proteome</keyword>
<organism evidence="1 2">
    <name type="scientific">Oikopleura dioica</name>
    <name type="common">Tunicate</name>
    <dbReference type="NCBI Taxonomy" id="34765"/>
    <lineage>
        <taxon>Eukaryota</taxon>
        <taxon>Metazoa</taxon>
        <taxon>Chordata</taxon>
        <taxon>Tunicata</taxon>
        <taxon>Appendicularia</taxon>
        <taxon>Copelata</taxon>
        <taxon>Oikopleuridae</taxon>
        <taxon>Oikopleura</taxon>
    </lineage>
</organism>
<dbReference type="EMBL" id="FN653281">
    <property type="protein sequence ID" value="CBY14395.1"/>
    <property type="molecule type" value="Genomic_DNA"/>
</dbReference>